<dbReference type="Proteomes" id="UP000663834">
    <property type="component" value="Unassembled WGS sequence"/>
</dbReference>
<dbReference type="OrthoDB" id="10026651at2759"/>
<dbReference type="SUPFAM" id="SSF81383">
    <property type="entry name" value="F-box domain"/>
    <property type="match status" value="1"/>
</dbReference>
<organism evidence="2 3">
    <name type="scientific">Rotaria magnacalcarata</name>
    <dbReference type="NCBI Taxonomy" id="392030"/>
    <lineage>
        <taxon>Eukaryota</taxon>
        <taxon>Metazoa</taxon>
        <taxon>Spiralia</taxon>
        <taxon>Gnathifera</taxon>
        <taxon>Rotifera</taxon>
        <taxon>Eurotatoria</taxon>
        <taxon>Bdelloidea</taxon>
        <taxon>Philodinida</taxon>
        <taxon>Philodinidae</taxon>
        <taxon>Rotaria</taxon>
    </lineage>
</organism>
<evidence type="ECO:0000259" key="1">
    <source>
        <dbReference type="PROSITE" id="PS50181"/>
    </source>
</evidence>
<evidence type="ECO:0000313" key="2">
    <source>
        <dbReference type="EMBL" id="CAF1605818.1"/>
    </source>
</evidence>
<comment type="caution">
    <text evidence="2">The sequence shown here is derived from an EMBL/GenBank/DDBJ whole genome shotgun (WGS) entry which is preliminary data.</text>
</comment>
<feature type="domain" description="F-box" evidence="1">
    <location>
        <begin position="11"/>
        <end position="58"/>
    </location>
</feature>
<protein>
    <recommendedName>
        <fullName evidence="1">F-box domain-containing protein</fullName>
    </recommendedName>
</protein>
<dbReference type="Pfam" id="PF00646">
    <property type="entry name" value="F-box"/>
    <property type="match status" value="1"/>
</dbReference>
<name>A0A816BC78_9BILA</name>
<evidence type="ECO:0000313" key="3">
    <source>
        <dbReference type="Proteomes" id="UP000663834"/>
    </source>
</evidence>
<gene>
    <name evidence="2" type="ORF">KQP761_LOCUS22794</name>
</gene>
<dbReference type="EMBL" id="CAJNOW010012060">
    <property type="protein sequence ID" value="CAF1605818.1"/>
    <property type="molecule type" value="Genomic_DNA"/>
</dbReference>
<accession>A0A816BC78</accession>
<dbReference type="AlphaFoldDB" id="A0A816BC78"/>
<reference evidence="2" key="1">
    <citation type="submission" date="2021-02" db="EMBL/GenBank/DDBJ databases">
        <authorList>
            <person name="Nowell W R."/>
        </authorList>
    </citation>
    <scope>NUCLEOTIDE SEQUENCE</scope>
</reference>
<dbReference type="InterPro" id="IPR036047">
    <property type="entry name" value="F-box-like_dom_sf"/>
</dbReference>
<dbReference type="InterPro" id="IPR001810">
    <property type="entry name" value="F-box_dom"/>
</dbReference>
<dbReference type="PROSITE" id="PS50181">
    <property type="entry name" value="FBOX"/>
    <property type="match status" value="1"/>
</dbReference>
<proteinExistence type="predicted"/>
<sequence length="533" mass="62804">MDMEIIMEHSLVQLDGLPDEILMIIFKTLDNYDVLYSLINVNKRLNIFVHDSIFTSNLTLMRCSFNDSKHPLSDTLLEQFYVRILPKIHHKIQWLNIESSSMERILLCTNYPNLYGLGLYNLEIERAKHLFTNGNVLIDLFKNRILSLVIRIYNNNRISANHDNAIIFTNIVTVFANLQCLNFDSSSIYSQRLSFDISSPTFISSTLLELHVDVEHFNDCLYLLDGRFNQLRILHINIAWIRRSSRVTINNTESLPNLKCFSLYCDTDTSCYDELIVPLLQRMLNLEKLHLHLIIFCKNTFIDGNLLKRNIMNHMPQINKFTFNIRSSMSLRNQINLLSNEDIQYTFNDFQNNQIISCVDYFSEIQRGECHIYSYPYEWKEYHKITNNFPGGIFKHVCEISLFDERPFEHNFFSRISQSFPFVKKLTLINDKRSRKLDDNNQHLSIIEYPHLSVLDLVEAHDDYIEQFLVGTKTCLPNSVYLAVDYQVLKRVTQHFARNETRINCKKLRCLGLVGKCRIPKYVEQYFPHTKIL</sequence>